<dbReference type="EMBL" id="CAJNDS010000327">
    <property type="protein sequence ID" value="CAE7192631.1"/>
    <property type="molecule type" value="Genomic_DNA"/>
</dbReference>
<dbReference type="InterPro" id="IPR000571">
    <property type="entry name" value="Znf_CCCH"/>
</dbReference>
<organism evidence="4 5">
    <name type="scientific">Symbiodinium natans</name>
    <dbReference type="NCBI Taxonomy" id="878477"/>
    <lineage>
        <taxon>Eukaryota</taxon>
        <taxon>Sar</taxon>
        <taxon>Alveolata</taxon>
        <taxon>Dinophyceae</taxon>
        <taxon>Suessiales</taxon>
        <taxon>Symbiodiniaceae</taxon>
        <taxon>Symbiodinium</taxon>
    </lineage>
</organism>
<feature type="region of interest" description="Disordered" evidence="2">
    <location>
        <begin position="37"/>
        <end position="61"/>
    </location>
</feature>
<reference evidence="4" key="1">
    <citation type="submission" date="2021-02" db="EMBL/GenBank/DDBJ databases">
        <authorList>
            <person name="Dougan E. K."/>
            <person name="Rhodes N."/>
            <person name="Thang M."/>
            <person name="Chan C."/>
        </authorList>
    </citation>
    <scope>NUCLEOTIDE SEQUENCE</scope>
</reference>
<name>A0A812J2X0_9DINO</name>
<evidence type="ECO:0000256" key="2">
    <source>
        <dbReference type="SAM" id="MobiDB-lite"/>
    </source>
</evidence>
<protein>
    <recommendedName>
        <fullName evidence="3">C3H1-type domain-containing protein</fullName>
    </recommendedName>
</protein>
<gene>
    <name evidence="4" type="ORF">SNAT2548_LOCUS5159</name>
</gene>
<keyword evidence="5" id="KW-1185">Reference proteome</keyword>
<comment type="caution">
    <text evidence="4">The sequence shown here is derived from an EMBL/GenBank/DDBJ whole genome shotgun (WGS) entry which is preliminary data.</text>
</comment>
<accession>A0A812J2X0</accession>
<dbReference type="GO" id="GO:0008270">
    <property type="term" value="F:zinc ion binding"/>
    <property type="evidence" value="ECO:0007669"/>
    <property type="project" value="UniProtKB-KW"/>
</dbReference>
<keyword evidence="1" id="KW-0862">Zinc</keyword>
<evidence type="ECO:0000259" key="3">
    <source>
        <dbReference type="PROSITE" id="PS50103"/>
    </source>
</evidence>
<keyword evidence="1" id="KW-0479">Metal-binding</keyword>
<evidence type="ECO:0000313" key="5">
    <source>
        <dbReference type="Proteomes" id="UP000604046"/>
    </source>
</evidence>
<dbReference type="AlphaFoldDB" id="A0A812J2X0"/>
<feature type="domain" description="C3H1-type" evidence="3">
    <location>
        <begin position="72"/>
        <end position="97"/>
    </location>
</feature>
<proteinExistence type="predicted"/>
<keyword evidence="1" id="KW-0863">Zinc-finger</keyword>
<feature type="zinc finger region" description="C3H1-type" evidence="1">
    <location>
        <begin position="72"/>
        <end position="97"/>
    </location>
</feature>
<dbReference type="OrthoDB" id="430201at2759"/>
<evidence type="ECO:0000313" key="4">
    <source>
        <dbReference type="EMBL" id="CAE7192631.1"/>
    </source>
</evidence>
<sequence>MPTSSWEGRCIVRQNTFLRVLEDEELELMSVGWNRLSSWPTGDTSQPRDDVESQAEPGAGLPEAGDCSDCNPCVFFASAKGCVHGVTCRFCHAHPAKRDGPAKRARKDTRDKLKARVLRLIGSREEMQSQEGQDELQRMAKHNPFVRAFILGCLDGAVPTAQAEIPAEDRARILQPGPILRLS</sequence>
<evidence type="ECO:0000256" key="1">
    <source>
        <dbReference type="PROSITE-ProRule" id="PRU00723"/>
    </source>
</evidence>
<dbReference type="Proteomes" id="UP000604046">
    <property type="component" value="Unassembled WGS sequence"/>
</dbReference>
<dbReference type="PROSITE" id="PS50103">
    <property type="entry name" value="ZF_C3H1"/>
    <property type="match status" value="1"/>
</dbReference>